<proteinExistence type="predicted"/>
<evidence type="ECO:0000313" key="4">
    <source>
        <dbReference type="Proteomes" id="UP000252884"/>
    </source>
</evidence>
<accession>A0A368XI91</accession>
<dbReference type="OrthoDB" id="7064293at2"/>
<sequence length="373" mass="38983">MHHLSPLFPRGRTAVRRASLVSVACLGLLQLAGPSVAQQVQDLDIRSVPPDMLQASDAPSGAGQRNGPVDLGETLPAGRADAAGGGTAPSAGGLLPAQRAALAAQVGEPSGKGQARPTVRRAARTATDVERAVFRSEPVQVNLHVGQERLITLPAPAALSVPADIEHVARIEIIGPTLYVTALTPFHRIRIVAELIDTGQQVPMDFVAVAVPTGAEGKGQLVELEVSVMVPGGQAGADASAAVDKDTTPEQPAVDMVQLTRHAARQLYAPRRLAWATPGVNQVEVSTAPVPALIRGVNAEIAPLGQWKSGPLFVTAVRVTNRSKFPLEIPLEQLRGRWLAATSQHGRVGAAGSDTDTTAVYLVCDRAFEACLQ</sequence>
<gene>
    <name evidence="3" type="ORF">DES41_111165</name>
</gene>
<reference evidence="3 4" key="1">
    <citation type="submission" date="2018-07" db="EMBL/GenBank/DDBJ databases">
        <title>Genomic Encyclopedia of Type Strains, Phase IV (KMG-IV): sequencing the most valuable type-strain genomes for metagenomic binning, comparative biology and taxonomic classification.</title>
        <authorList>
            <person name="Goeker M."/>
        </authorList>
    </citation>
    <scope>NUCLEOTIDE SEQUENCE [LARGE SCALE GENOMIC DNA]</scope>
    <source>
        <strain evidence="3 4">DSM 21634</strain>
    </source>
</reference>
<dbReference type="EMBL" id="QPJK01000011">
    <property type="protein sequence ID" value="RCW66207.1"/>
    <property type="molecule type" value="Genomic_DNA"/>
</dbReference>
<evidence type="ECO:0000256" key="2">
    <source>
        <dbReference type="SAM" id="SignalP"/>
    </source>
</evidence>
<keyword evidence="2" id="KW-0732">Signal</keyword>
<protein>
    <submittedName>
        <fullName evidence="3">Integrating conjugative element protein (TIGR03749 family)</fullName>
    </submittedName>
</protein>
<keyword evidence="4" id="KW-1185">Reference proteome</keyword>
<dbReference type="NCBIfam" id="TIGR03749">
    <property type="entry name" value="conj_TIGR03749"/>
    <property type="match status" value="1"/>
</dbReference>
<feature type="region of interest" description="Disordered" evidence="1">
    <location>
        <begin position="50"/>
        <end position="124"/>
    </location>
</feature>
<evidence type="ECO:0000256" key="1">
    <source>
        <dbReference type="SAM" id="MobiDB-lite"/>
    </source>
</evidence>
<comment type="caution">
    <text evidence="3">The sequence shown here is derived from an EMBL/GenBank/DDBJ whole genome shotgun (WGS) entry which is preliminary data.</text>
</comment>
<feature type="signal peptide" evidence="2">
    <location>
        <begin position="1"/>
        <end position="37"/>
    </location>
</feature>
<dbReference type="Proteomes" id="UP000252884">
    <property type="component" value="Unassembled WGS sequence"/>
</dbReference>
<feature type="compositionally biased region" description="Low complexity" evidence="1">
    <location>
        <begin position="77"/>
        <end position="105"/>
    </location>
</feature>
<dbReference type="InterPro" id="IPR021844">
    <property type="entry name" value="Integr_conj_element_PFL4704"/>
</dbReference>
<evidence type="ECO:0000313" key="3">
    <source>
        <dbReference type="EMBL" id="RCW66207.1"/>
    </source>
</evidence>
<dbReference type="Pfam" id="PF11920">
    <property type="entry name" value="DUF3438"/>
    <property type="match status" value="1"/>
</dbReference>
<dbReference type="AlphaFoldDB" id="A0A368XI91"/>
<feature type="chain" id="PRO_5016917536" evidence="2">
    <location>
        <begin position="38"/>
        <end position="373"/>
    </location>
</feature>
<dbReference type="RefSeq" id="WP_114471566.1">
    <property type="nucleotide sequence ID" value="NZ_QPJK01000011.1"/>
</dbReference>
<organism evidence="3 4">
    <name type="scientific">Pseudorhodoferax soli</name>
    <dbReference type="NCBI Taxonomy" id="545864"/>
    <lineage>
        <taxon>Bacteria</taxon>
        <taxon>Pseudomonadati</taxon>
        <taxon>Pseudomonadota</taxon>
        <taxon>Betaproteobacteria</taxon>
        <taxon>Burkholderiales</taxon>
        <taxon>Comamonadaceae</taxon>
    </lineage>
</organism>
<name>A0A368XI91_9BURK</name>